<reference evidence="2" key="1">
    <citation type="journal article" date="2015" name="Nature">
        <title>Complex archaea that bridge the gap between prokaryotes and eukaryotes.</title>
        <authorList>
            <person name="Spang A."/>
            <person name="Saw J.H."/>
            <person name="Jorgensen S.L."/>
            <person name="Zaremba-Niedzwiedzka K."/>
            <person name="Martijn J."/>
            <person name="Lind A.E."/>
            <person name="van Eijk R."/>
            <person name="Schleper C."/>
            <person name="Guy L."/>
            <person name="Ettema T.J."/>
        </authorList>
    </citation>
    <scope>NUCLEOTIDE SEQUENCE</scope>
</reference>
<dbReference type="GO" id="GO:0016020">
    <property type="term" value="C:membrane"/>
    <property type="evidence" value="ECO:0007669"/>
    <property type="project" value="InterPro"/>
</dbReference>
<sequence length="187" mass="19587">MRFLLSRFLVLLTVLAGLVGLPSHASAAPLDQADLAALIVPPFSLGEPVNDKGVWTLLNSGGAEAGYVFETEPLAPLPGFSGAPINVLVTLDLEGRFMDVRLLYHNEPIFVSGLGEAPFRKFFEQYPGLSISSSLVVGTPYGGASGDGGSLVYLDGVTKATASVRIAHESILAATLSVAREKMKGLS</sequence>
<dbReference type="SMART" id="SM00900">
    <property type="entry name" value="FMN_bind"/>
    <property type="match status" value="1"/>
</dbReference>
<dbReference type="InterPro" id="IPR007329">
    <property type="entry name" value="FMN-bd"/>
</dbReference>
<name>A0A0F9NZ89_9ZZZZ</name>
<dbReference type="GO" id="GO:0010181">
    <property type="term" value="F:FMN binding"/>
    <property type="evidence" value="ECO:0007669"/>
    <property type="project" value="InterPro"/>
</dbReference>
<protein>
    <recommendedName>
        <fullName evidence="1">FMN-binding domain-containing protein</fullName>
    </recommendedName>
</protein>
<dbReference type="EMBL" id="LAZR01007232">
    <property type="protein sequence ID" value="KKM86577.1"/>
    <property type="molecule type" value="Genomic_DNA"/>
</dbReference>
<accession>A0A0F9NZ89</accession>
<feature type="non-terminal residue" evidence="2">
    <location>
        <position position="187"/>
    </location>
</feature>
<dbReference type="AlphaFoldDB" id="A0A0F9NZ89"/>
<evidence type="ECO:0000259" key="1">
    <source>
        <dbReference type="SMART" id="SM00900"/>
    </source>
</evidence>
<evidence type="ECO:0000313" key="2">
    <source>
        <dbReference type="EMBL" id="KKM86577.1"/>
    </source>
</evidence>
<organism evidence="2">
    <name type="scientific">marine sediment metagenome</name>
    <dbReference type="NCBI Taxonomy" id="412755"/>
    <lineage>
        <taxon>unclassified sequences</taxon>
        <taxon>metagenomes</taxon>
        <taxon>ecological metagenomes</taxon>
    </lineage>
</organism>
<gene>
    <name evidence="2" type="ORF">LCGC14_1277650</name>
</gene>
<comment type="caution">
    <text evidence="2">The sequence shown here is derived from an EMBL/GenBank/DDBJ whole genome shotgun (WGS) entry which is preliminary data.</text>
</comment>
<proteinExistence type="predicted"/>
<feature type="domain" description="FMN-binding" evidence="1">
    <location>
        <begin position="79"/>
        <end position="178"/>
    </location>
</feature>